<evidence type="ECO:0000313" key="4">
    <source>
        <dbReference type="Proteomes" id="UP000796880"/>
    </source>
</evidence>
<feature type="compositionally biased region" description="Acidic residues" evidence="1">
    <location>
        <begin position="366"/>
        <end position="380"/>
    </location>
</feature>
<feature type="compositionally biased region" description="Low complexity" evidence="1">
    <location>
        <begin position="245"/>
        <end position="260"/>
    </location>
</feature>
<sequence length="534" mass="59595">MAEESINLQQDEDNSRRNSTGKSIASKTSEKIVPHYLRASTGSCHDFCKYGRKHAFEEKARQPIWRKMATKSVDSLRHVDIVVPMVGEKASLVRLKHSPLKAHSPDRKLRSPNTFNISRQQMLTKSLDNQNSVGRNVRAEMKKTSLAKLKSSPPSKPRTYDPPKTIKQEVSSSTDKLEVSLKQGSSKAKEKNLSAKHSTSLKPKSVTKKPISSPELPGGLKGNSDMKISKRTGISLVVVKKELKSPTTSVSPVSPKPSVSRVASLNARKQWNLKKVVSPLKNQKKIKTPEPKERKNDVVQEKTLYVIKMETESKTVESDRNENCAVESPPPPSSLSPKSSSIPNSVSFSSCDEEEDQQESEYSISESEDNSFSEDNEMESTENAKNLDEDNKRMAKKSGMVCVADNDCKSSKLKFRRGKVVDMQADNNGPRRLKFRRGRVLGDNHNVKLNSRRRSFKRREAIDDNDAETNPEKVVLRHQDVQGKKDAQGLFNNVIEETASKLVETRKSKVKALVGAFETVISLQDSKPSANTVT</sequence>
<feature type="compositionally biased region" description="Low complexity" evidence="1">
    <location>
        <begin position="335"/>
        <end position="350"/>
    </location>
</feature>
<feature type="region of interest" description="Disordered" evidence="1">
    <location>
        <begin position="243"/>
        <end position="390"/>
    </location>
</feature>
<evidence type="ECO:0000256" key="1">
    <source>
        <dbReference type="SAM" id="MobiDB-lite"/>
    </source>
</evidence>
<feature type="region of interest" description="Disordered" evidence="1">
    <location>
        <begin position="140"/>
        <end position="227"/>
    </location>
</feature>
<dbReference type="Proteomes" id="UP000796880">
    <property type="component" value="Unassembled WGS sequence"/>
</dbReference>
<organism evidence="3 4">
    <name type="scientific">Rhamnella rubrinervis</name>
    <dbReference type="NCBI Taxonomy" id="2594499"/>
    <lineage>
        <taxon>Eukaryota</taxon>
        <taxon>Viridiplantae</taxon>
        <taxon>Streptophyta</taxon>
        <taxon>Embryophyta</taxon>
        <taxon>Tracheophyta</taxon>
        <taxon>Spermatophyta</taxon>
        <taxon>Magnoliopsida</taxon>
        <taxon>eudicotyledons</taxon>
        <taxon>Gunneridae</taxon>
        <taxon>Pentapetalae</taxon>
        <taxon>rosids</taxon>
        <taxon>fabids</taxon>
        <taxon>Rosales</taxon>
        <taxon>Rhamnaceae</taxon>
        <taxon>rhamnoid group</taxon>
        <taxon>Rhamneae</taxon>
        <taxon>Rhamnella</taxon>
    </lineage>
</organism>
<dbReference type="EMBL" id="VOIH02000006">
    <property type="protein sequence ID" value="KAF3444830.1"/>
    <property type="molecule type" value="Genomic_DNA"/>
</dbReference>
<evidence type="ECO:0000259" key="2">
    <source>
        <dbReference type="SMART" id="SM01054"/>
    </source>
</evidence>
<comment type="caution">
    <text evidence="3">The sequence shown here is derived from an EMBL/GenBank/DDBJ whole genome shotgun (WGS) entry which is preliminary data.</text>
</comment>
<feature type="compositionally biased region" description="Basic and acidic residues" evidence="1">
    <location>
        <begin position="158"/>
        <end position="167"/>
    </location>
</feature>
<name>A0A8K0MGF5_9ROSA</name>
<dbReference type="SMART" id="SM01054">
    <property type="entry name" value="CaM_binding"/>
    <property type="match status" value="1"/>
</dbReference>
<feature type="compositionally biased region" description="Low complexity" evidence="1">
    <location>
        <begin position="144"/>
        <end position="153"/>
    </location>
</feature>
<dbReference type="OrthoDB" id="766386at2759"/>
<reference evidence="3" key="1">
    <citation type="submission" date="2020-03" db="EMBL/GenBank/DDBJ databases">
        <title>A high-quality chromosome-level genome assembly of a woody plant with both climbing and erect habits, Rhamnella rubrinervis.</title>
        <authorList>
            <person name="Lu Z."/>
            <person name="Yang Y."/>
            <person name="Zhu X."/>
            <person name="Sun Y."/>
        </authorList>
    </citation>
    <scope>NUCLEOTIDE SEQUENCE</scope>
    <source>
        <strain evidence="3">BYM</strain>
        <tissue evidence="3">Leaf</tissue>
    </source>
</reference>
<keyword evidence="4" id="KW-1185">Reference proteome</keyword>
<dbReference type="GO" id="GO:0005516">
    <property type="term" value="F:calmodulin binding"/>
    <property type="evidence" value="ECO:0007669"/>
    <property type="project" value="InterPro"/>
</dbReference>
<dbReference type="AlphaFoldDB" id="A0A8K0MGF5"/>
<dbReference type="InterPro" id="IPR012417">
    <property type="entry name" value="CaM-bd_dom_pln"/>
</dbReference>
<feature type="compositionally biased region" description="Basic and acidic residues" evidence="1">
    <location>
        <begin position="287"/>
        <end position="300"/>
    </location>
</feature>
<gene>
    <name evidence="3" type="ORF">FNV43_RR14523</name>
</gene>
<accession>A0A8K0MGF5</accession>
<dbReference type="Pfam" id="PF07839">
    <property type="entry name" value="CaM_binding"/>
    <property type="match status" value="1"/>
</dbReference>
<protein>
    <recommendedName>
        <fullName evidence="2">Calmodulin-binding domain-containing protein</fullName>
    </recommendedName>
</protein>
<feature type="compositionally biased region" description="Basic and acidic residues" evidence="1">
    <location>
        <begin position="309"/>
        <end position="322"/>
    </location>
</feature>
<feature type="compositionally biased region" description="Polar residues" evidence="1">
    <location>
        <begin position="17"/>
        <end position="27"/>
    </location>
</feature>
<proteinExistence type="predicted"/>
<evidence type="ECO:0000313" key="3">
    <source>
        <dbReference type="EMBL" id="KAF3444830.1"/>
    </source>
</evidence>
<dbReference type="PANTHER" id="PTHR33349:SF1">
    <property type="entry name" value="EMB|CAB62594.1"/>
    <property type="match status" value="1"/>
</dbReference>
<feature type="domain" description="Calmodulin-binding" evidence="2">
    <location>
        <begin position="409"/>
        <end position="522"/>
    </location>
</feature>
<dbReference type="PANTHER" id="PTHR33349">
    <property type="entry name" value="EMB|CAB62594.1"/>
    <property type="match status" value="1"/>
</dbReference>
<feature type="region of interest" description="Disordered" evidence="1">
    <location>
        <begin position="1"/>
        <end position="31"/>
    </location>
</feature>